<evidence type="ECO:0000259" key="1">
    <source>
        <dbReference type="Pfam" id="PF01850"/>
    </source>
</evidence>
<organism evidence="2 3">
    <name type="scientific">Candidatus Venteria ishoeyi</name>
    <dbReference type="NCBI Taxonomy" id="1899563"/>
    <lineage>
        <taxon>Bacteria</taxon>
        <taxon>Pseudomonadati</taxon>
        <taxon>Pseudomonadota</taxon>
        <taxon>Gammaproteobacteria</taxon>
        <taxon>Thiotrichales</taxon>
        <taxon>Thiotrichaceae</taxon>
        <taxon>Venteria</taxon>
    </lineage>
</organism>
<keyword evidence="2" id="KW-0378">Hydrolase</keyword>
<dbReference type="CDD" id="cd09874">
    <property type="entry name" value="PIN_MT3492-like"/>
    <property type="match status" value="1"/>
</dbReference>
<keyword evidence="3" id="KW-1185">Reference proteome</keyword>
<dbReference type="GO" id="GO:0004519">
    <property type="term" value="F:endonuclease activity"/>
    <property type="evidence" value="ECO:0007669"/>
    <property type="project" value="UniProtKB-KW"/>
</dbReference>
<proteinExistence type="predicted"/>
<gene>
    <name evidence="2" type="primary">vapC_1</name>
    <name evidence="2" type="ORF">MBHS_00378</name>
</gene>
<dbReference type="SUPFAM" id="SSF88723">
    <property type="entry name" value="PIN domain-like"/>
    <property type="match status" value="1"/>
</dbReference>
<feature type="domain" description="PIN" evidence="1">
    <location>
        <begin position="6"/>
        <end position="147"/>
    </location>
</feature>
<name>A0A1H6F379_9GAMM</name>
<dbReference type="InterPro" id="IPR029060">
    <property type="entry name" value="PIN-like_dom_sf"/>
</dbReference>
<dbReference type="Gene3D" id="3.40.50.1010">
    <property type="entry name" value="5'-nuclease"/>
    <property type="match status" value="1"/>
</dbReference>
<keyword evidence="2" id="KW-0540">Nuclease</keyword>
<dbReference type="AlphaFoldDB" id="A0A1H6F379"/>
<evidence type="ECO:0000313" key="3">
    <source>
        <dbReference type="Proteomes" id="UP000236724"/>
    </source>
</evidence>
<dbReference type="InterPro" id="IPR002716">
    <property type="entry name" value="PIN_dom"/>
</dbReference>
<dbReference type="EMBL" id="FMSV02000059">
    <property type="protein sequence ID" value="SEH04532.1"/>
    <property type="molecule type" value="Genomic_DNA"/>
</dbReference>
<keyword evidence="2" id="KW-0255">Endonuclease</keyword>
<dbReference type="Proteomes" id="UP000236724">
    <property type="component" value="Unassembled WGS sequence"/>
</dbReference>
<accession>A0A1H6F379</accession>
<protein>
    <submittedName>
        <fullName evidence="2">tRNA(fMet)-specific endonuclease VapC</fullName>
    </submittedName>
</protein>
<sequence>MSMERYYLDTNALYAFYRDGMGTLQRKHPHYQAMTGGEKVRELSETAQVYISELTYVEFIGRITRHSRTSIAQGSNKMELRKLEMDTILEALRKDIGHSARHRFQLVPVAEDAYRYARELMLNHARGKGACGLDTNDALHIATAKMLQPPVTLVTSDGGKSRGLNTAKMKCACDCINLKYFDPELDDIETVPDNFL</sequence>
<evidence type="ECO:0000313" key="2">
    <source>
        <dbReference type="EMBL" id="SEH04532.1"/>
    </source>
</evidence>
<dbReference type="Pfam" id="PF01850">
    <property type="entry name" value="PIN"/>
    <property type="match status" value="1"/>
</dbReference>
<reference evidence="2 3" key="1">
    <citation type="submission" date="2016-10" db="EMBL/GenBank/DDBJ databases">
        <authorList>
            <person name="de Groot N.N."/>
        </authorList>
    </citation>
    <scope>NUCLEOTIDE SEQUENCE [LARGE SCALE GENOMIC DNA]</scope>
    <source>
        <strain evidence="2">MBHS1</strain>
    </source>
</reference>
<dbReference type="RefSeq" id="WP_103918587.1">
    <property type="nucleotide sequence ID" value="NZ_FMSV02000059.1"/>
</dbReference>